<dbReference type="Proteomes" id="UP000247409">
    <property type="component" value="Unassembled WGS sequence"/>
</dbReference>
<dbReference type="SUPFAM" id="SSF50630">
    <property type="entry name" value="Acid proteases"/>
    <property type="match status" value="1"/>
</dbReference>
<dbReference type="PRINTS" id="PR00792">
    <property type="entry name" value="PEPSIN"/>
</dbReference>
<keyword evidence="14" id="KW-1185">Reference proteome</keyword>
<feature type="disulfide bond" evidence="8">
    <location>
        <begin position="105"/>
        <end position="129"/>
    </location>
</feature>
<evidence type="ECO:0000256" key="8">
    <source>
        <dbReference type="PIRSR" id="PIRSR601461-2"/>
    </source>
</evidence>
<keyword evidence="2 9" id="KW-0645">Protease</keyword>
<dbReference type="PROSITE" id="PS51767">
    <property type="entry name" value="PEPTIDASE_A1"/>
    <property type="match status" value="1"/>
</dbReference>
<keyword evidence="10" id="KW-1133">Transmembrane helix</keyword>
<gene>
    <name evidence="13" type="ORF">BWQ96_02664</name>
</gene>
<keyword evidence="10" id="KW-0812">Transmembrane</keyword>
<accession>A0A2V3J2A0</accession>
<dbReference type="CDD" id="cd05471">
    <property type="entry name" value="pepsin_like"/>
    <property type="match status" value="1"/>
</dbReference>
<dbReference type="STRING" id="448386.A0A2V3J2A0"/>
<evidence type="ECO:0000256" key="2">
    <source>
        <dbReference type="ARBA" id="ARBA00022670"/>
    </source>
</evidence>
<evidence type="ECO:0000256" key="9">
    <source>
        <dbReference type="RuleBase" id="RU000454"/>
    </source>
</evidence>
<dbReference type="GO" id="GO:0006508">
    <property type="term" value="P:proteolysis"/>
    <property type="evidence" value="ECO:0007669"/>
    <property type="project" value="UniProtKB-KW"/>
</dbReference>
<keyword evidence="8" id="KW-1015">Disulfide bond</keyword>
<dbReference type="Gene3D" id="2.40.70.10">
    <property type="entry name" value="Acid Proteases"/>
    <property type="match status" value="2"/>
</dbReference>
<feature type="domain" description="Peptidase A1" evidence="12">
    <location>
        <begin position="76"/>
        <end position="476"/>
    </location>
</feature>
<evidence type="ECO:0000256" key="3">
    <source>
        <dbReference type="ARBA" id="ARBA00022729"/>
    </source>
</evidence>
<organism evidence="13 14">
    <name type="scientific">Gracilariopsis chorda</name>
    <dbReference type="NCBI Taxonomy" id="448386"/>
    <lineage>
        <taxon>Eukaryota</taxon>
        <taxon>Rhodophyta</taxon>
        <taxon>Florideophyceae</taxon>
        <taxon>Rhodymeniophycidae</taxon>
        <taxon>Gracilariales</taxon>
        <taxon>Gracilariaceae</taxon>
        <taxon>Gracilariopsis</taxon>
    </lineage>
</organism>
<dbReference type="InterPro" id="IPR001969">
    <property type="entry name" value="Aspartic_peptidase_AS"/>
</dbReference>
<dbReference type="InterPro" id="IPR034164">
    <property type="entry name" value="Pepsin-like_dom"/>
</dbReference>
<dbReference type="PANTHER" id="PTHR47965">
    <property type="entry name" value="ASPARTYL PROTEASE-RELATED"/>
    <property type="match status" value="1"/>
</dbReference>
<dbReference type="AlphaFoldDB" id="A0A2V3J2A0"/>
<feature type="signal peptide" evidence="11">
    <location>
        <begin position="1"/>
        <end position="18"/>
    </location>
</feature>
<dbReference type="OrthoDB" id="4784at2759"/>
<feature type="transmembrane region" description="Helical" evidence="10">
    <location>
        <begin position="507"/>
        <end position="528"/>
    </location>
</feature>
<evidence type="ECO:0000256" key="1">
    <source>
        <dbReference type="ARBA" id="ARBA00007447"/>
    </source>
</evidence>
<comment type="caution">
    <text evidence="13">The sequence shown here is derived from an EMBL/GenBank/DDBJ whole genome shotgun (WGS) entry which is preliminary data.</text>
</comment>
<dbReference type="PANTHER" id="PTHR47965:SF12">
    <property type="entry name" value="ASPARTIC PROTEINASE 3-RELATED"/>
    <property type="match status" value="1"/>
</dbReference>
<keyword evidence="3 11" id="KW-0732">Signal</keyword>
<dbReference type="InterPro" id="IPR033121">
    <property type="entry name" value="PEPTIDASE_A1"/>
</dbReference>
<keyword evidence="4 9" id="KW-0064">Aspartyl protease</keyword>
<evidence type="ECO:0000313" key="13">
    <source>
        <dbReference type="EMBL" id="PXF47520.1"/>
    </source>
</evidence>
<evidence type="ECO:0000256" key="11">
    <source>
        <dbReference type="SAM" id="SignalP"/>
    </source>
</evidence>
<dbReference type="InterPro" id="IPR021109">
    <property type="entry name" value="Peptidase_aspartic_dom_sf"/>
</dbReference>
<evidence type="ECO:0000256" key="10">
    <source>
        <dbReference type="SAM" id="Phobius"/>
    </source>
</evidence>
<proteinExistence type="inferred from homology"/>
<dbReference type="PROSITE" id="PS00141">
    <property type="entry name" value="ASP_PROTEASE"/>
    <property type="match status" value="1"/>
</dbReference>
<dbReference type="GO" id="GO:0004190">
    <property type="term" value="F:aspartic-type endopeptidase activity"/>
    <property type="evidence" value="ECO:0007669"/>
    <property type="project" value="UniProtKB-KW"/>
</dbReference>
<dbReference type="Pfam" id="PF00026">
    <property type="entry name" value="Asp"/>
    <property type="match status" value="1"/>
</dbReference>
<feature type="chain" id="PRO_5015884833" evidence="11">
    <location>
        <begin position="19"/>
        <end position="545"/>
    </location>
</feature>
<evidence type="ECO:0000256" key="4">
    <source>
        <dbReference type="ARBA" id="ARBA00022750"/>
    </source>
</evidence>
<evidence type="ECO:0000256" key="7">
    <source>
        <dbReference type="PIRSR" id="PIRSR601461-1"/>
    </source>
</evidence>
<reference evidence="13 14" key="1">
    <citation type="journal article" date="2018" name="Mol. Biol. Evol.">
        <title>Analysis of the draft genome of the red seaweed Gracilariopsis chorda provides insights into genome size evolution in Rhodophyta.</title>
        <authorList>
            <person name="Lee J."/>
            <person name="Yang E.C."/>
            <person name="Graf L."/>
            <person name="Yang J.H."/>
            <person name="Qiu H."/>
            <person name="Zel Zion U."/>
            <person name="Chan C.X."/>
            <person name="Stephens T.G."/>
            <person name="Weber A.P.M."/>
            <person name="Boo G.H."/>
            <person name="Boo S.M."/>
            <person name="Kim K.M."/>
            <person name="Shin Y."/>
            <person name="Jung M."/>
            <person name="Lee S.J."/>
            <person name="Yim H.S."/>
            <person name="Lee J.H."/>
            <person name="Bhattacharya D."/>
            <person name="Yoon H.S."/>
        </authorList>
    </citation>
    <scope>NUCLEOTIDE SEQUENCE [LARGE SCALE GENOMIC DNA]</scope>
    <source>
        <strain evidence="13 14">SKKU-2015</strain>
        <tissue evidence="13">Whole body</tissue>
    </source>
</reference>
<dbReference type="EMBL" id="NBIV01000023">
    <property type="protein sequence ID" value="PXF47520.1"/>
    <property type="molecule type" value="Genomic_DNA"/>
</dbReference>
<evidence type="ECO:0000259" key="12">
    <source>
        <dbReference type="PROSITE" id="PS51767"/>
    </source>
</evidence>
<comment type="similarity">
    <text evidence="1 9">Belongs to the peptidase A1 family.</text>
</comment>
<evidence type="ECO:0000256" key="6">
    <source>
        <dbReference type="ARBA" id="ARBA00023145"/>
    </source>
</evidence>
<sequence>MNSILLVVVLVLVSGSYSSNLIHLDMHRRDVPSSRLFNHARRPWAPPSTQAPIKALRTNHLSAQELKGSIVPLGEYYITLLFGGQPINVQVDTGSSTIAVPLLQCVNCVQNNHRFDISKAVGEAGLIPCDSSMCRPNSCSATGQCTTCSQKTRACCSDLAPKACGFYLSYADQSGVGGALAVADVEIANIKVRQAFGAVLGETDDFEVNNVDGIFGMAYPLLACNPTCVKPLFDTILSEGLVERDVFSHCLADQGGTLVLGGSNPDLYRGHLQYVPIAHGGVKLFYGVRLQGVKIGGKTVKLPYFTSGIVDSGTTVLVVTKATYKALRTYFQSNYCHVRGLCVVYQKSRIGEVDIIRKEADEINGPHLNSSERAEASTWFSPGVCARLDDKDINALPAISILLDNGVTLDLEPDDYMLHYESESRLPLGGKVVYRCMGISPLEGLEHMGNEAIIGNTVLKKYYVEYDRENERVGFAEATNCPDQSATKVAEGEPSQAQPEKGLLPKWLLQTLTFFSIGVWAYIILACASESISRQRLRDYSSIPR</sequence>
<protein>
    <submittedName>
        <fullName evidence="13">Cathepsin D</fullName>
    </submittedName>
</protein>
<keyword evidence="10" id="KW-0472">Membrane</keyword>
<feature type="active site" evidence="7">
    <location>
        <position position="311"/>
    </location>
</feature>
<keyword evidence="6" id="KW-0865">Zymogen</keyword>
<name>A0A2V3J2A0_9FLOR</name>
<dbReference type="InterPro" id="IPR001461">
    <property type="entry name" value="Aspartic_peptidase_A1"/>
</dbReference>
<evidence type="ECO:0000313" key="14">
    <source>
        <dbReference type="Proteomes" id="UP000247409"/>
    </source>
</evidence>
<evidence type="ECO:0000256" key="5">
    <source>
        <dbReference type="ARBA" id="ARBA00022801"/>
    </source>
</evidence>
<keyword evidence="5 9" id="KW-0378">Hydrolase</keyword>
<feature type="active site" evidence="7">
    <location>
        <position position="92"/>
    </location>
</feature>